<feature type="domain" description="C2H2-type" evidence="6">
    <location>
        <begin position="127"/>
        <end position="153"/>
    </location>
</feature>
<proteinExistence type="predicted"/>
<dbReference type="PROSITE" id="PS00028">
    <property type="entry name" value="ZINC_FINGER_C2H2_1"/>
    <property type="match status" value="5"/>
</dbReference>
<dbReference type="Pfam" id="PF12874">
    <property type="entry name" value="zf-met"/>
    <property type="match status" value="1"/>
</dbReference>
<feature type="domain" description="C2H2-type" evidence="6">
    <location>
        <begin position="45"/>
        <end position="69"/>
    </location>
</feature>
<dbReference type="PANTHER" id="PTHR24409:SF295">
    <property type="entry name" value="AZ2-RELATED"/>
    <property type="match status" value="1"/>
</dbReference>
<gene>
    <name evidence="7" type="ORF">P168DRAFT_300263</name>
</gene>
<sequence>MFYKTDDIIEHFDHYGHWIICETCGNKSYNSDQLIRHLNDYGHWIKCETCGDEFYNSDHLVEHLHHYKHWIKCETCKQDFRTQRACNRHMNDQGHWVPKIPCETCGLKFHTQSAVQQHMTENIHYESYCPTCDRHFQNENNLRMHLNSKAHLGISVTCPFCRSRYTTAGGVVHHLERGCCQYAPQLNRETIHRLIRERDRDSLIATKQSAWSDEDNGTYSATGKAWDDVYWECHICHKKFNSNAFLNTHLNSPVHKQKIYHCPNKEGGCHKHFNILAGLLNHLENGSCGYPRFESFQKQLRNVLTGQGAIYIR</sequence>
<evidence type="ECO:0000256" key="2">
    <source>
        <dbReference type="ARBA" id="ARBA00022737"/>
    </source>
</evidence>
<dbReference type="Pfam" id="PF12171">
    <property type="entry name" value="zf-C2H2_jaz"/>
    <property type="match status" value="1"/>
</dbReference>
<dbReference type="GO" id="GO:0008270">
    <property type="term" value="F:zinc ion binding"/>
    <property type="evidence" value="ECO:0007669"/>
    <property type="project" value="UniProtKB-KW"/>
</dbReference>
<feature type="domain" description="C2H2-type" evidence="6">
    <location>
        <begin position="100"/>
        <end position="124"/>
    </location>
</feature>
<organism evidence="7 8">
    <name type="scientific">Aspergillus campestris (strain IBT 28561)</name>
    <dbReference type="NCBI Taxonomy" id="1392248"/>
    <lineage>
        <taxon>Eukaryota</taxon>
        <taxon>Fungi</taxon>
        <taxon>Dikarya</taxon>
        <taxon>Ascomycota</taxon>
        <taxon>Pezizomycotina</taxon>
        <taxon>Eurotiomycetes</taxon>
        <taxon>Eurotiomycetidae</taxon>
        <taxon>Eurotiales</taxon>
        <taxon>Aspergillaceae</taxon>
        <taxon>Aspergillus</taxon>
        <taxon>Aspergillus subgen. Circumdati</taxon>
    </lineage>
</organism>
<evidence type="ECO:0000256" key="5">
    <source>
        <dbReference type="PROSITE-ProRule" id="PRU00042"/>
    </source>
</evidence>
<keyword evidence="2" id="KW-0677">Repeat</keyword>
<dbReference type="PROSITE" id="PS50157">
    <property type="entry name" value="ZINC_FINGER_C2H2_2"/>
    <property type="match status" value="4"/>
</dbReference>
<dbReference type="GO" id="GO:0005634">
    <property type="term" value="C:nucleus"/>
    <property type="evidence" value="ECO:0007669"/>
    <property type="project" value="TreeGrafter"/>
</dbReference>
<keyword evidence="1" id="KW-0479">Metal-binding</keyword>
<evidence type="ECO:0000259" key="6">
    <source>
        <dbReference type="PROSITE" id="PS50157"/>
    </source>
</evidence>
<evidence type="ECO:0000313" key="8">
    <source>
        <dbReference type="Proteomes" id="UP000234254"/>
    </source>
</evidence>
<keyword evidence="3 5" id="KW-0863">Zinc-finger</keyword>
<dbReference type="InterPro" id="IPR022755">
    <property type="entry name" value="Znf_C2H2_jaz"/>
</dbReference>
<dbReference type="InterPro" id="IPR013087">
    <property type="entry name" value="Znf_C2H2_type"/>
</dbReference>
<reference evidence="7" key="1">
    <citation type="submission" date="2016-12" db="EMBL/GenBank/DDBJ databases">
        <title>The genomes of Aspergillus section Nigri reveals drivers in fungal speciation.</title>
        <authorList>
            <consortium name="DOE Joint Genome Institute"/>
            <person name="Vesth T.C."/>
            <person name="Nybo J."/>
            <person name="Theobald S."/>
            <person name="Brandl J."/>
            <person name="Frisvad J.C."/>
            <person name="Nielsen K.F."/>
            <person name="Lyhne E.K."/>
            <person name="Kogle M.E."/>
            <person name="Kuo A."/>
            <person name="Riley R."/>
            <person name="Clum A."/>
            <person name="Nolan M."/>
            <person name="Lipzen A."/>
            <person name="Salamov A."/>
            <person name="Henrissat B."/>
            <person name="Wiebenga A."/>
            <person name="De vries R.P."/>
            <person name="Grigoriev I.V."/>
            <person name="Mortensen U.H."/>
            <person name="Andersen M.R."/>
            <person name="Baker S.E."/>
        </authorList>
    </citation>
    <scope>NUCLEOTIDE SEQUENCE</scope>
    <source>
        <strain evidence="7">IBT 28561</strain>
    </source>
</reference>
<dbReference type="AlphaFoldDB" id="A0A2I1CR83"/>
<dbReference type="GO" id="GO:0000981">
    <property type="term" value="F:DNA-binding transcription factor activity, RNA polymerase II-specific"/>
    <property type="evidence" value="ECO:0007669"/>
    <property type="project" value="TreeGrafter"/>
</dbReference>
<dbReference type="GO" id="GO:0000977">
    <property type="term" value="F:RNA polymerase II transcription regulatory region sequence-specific DNA binding"/>
    <property type="evidence" value="ECO:0007669"/>
    <property type="project" value="TreeGrafter"/>
</dbReference>
<dbReference type="OrthoDB" id="6077919at2759"/>
<feature type="domain" description="C2H2-type" evidence="6">
    <location>
        <begin position="231"/>
        <end position="255"/>
    </location>
</feature>
<dbReference type="SMART" id="SM00355">
    <property type="entry name" value="ZnF_C2H2"/>
    <property type="match status" value="7"/>
</dbReference>
<comment type="caution">
    <text evidence="7">The sequence shown here is derived from an EMBL/GenBank/DDBJ whole genome shotgun (WGS) entry which is preliminary data.</text>
</comment>
<dbReference type="EMBL" id="MSFM01000016">
    <property type="protein sequence ID" value="PKY00130.1"/>
    <property type="molecule type" value="Genomic_DNA"/>
</dbReference>
<evidence type="ECO:0000256" key="4">
    <source>
        <dbReference type="ARBA" id="ARBA00022833"/>
    </source>
</evidence>
<keyword evidence="8" id="KW-1185">Reference proteome</keyword>
<protein>
    <submittedName>
        <fullName evidence="7">Zinc finger protein</fullName>
    </submittedName>
</protein>
<accession>A0A2I1CR83</accession>
<dbReference type="Proteomes" id="UP000234254">
    <property type="component" value="Unassembled WGS sequence"/>
</dbReference>
<dbReference type="SUPFAM" id="SSF57667">
    <property type="entry name" value="beta-beta-alpha zinc fingers"/>
    <property type="match status" value="2"/>
</dbReference>
<dbReference type="GeneID" id="36545931"/>
<dbReference type="PANTHER" id="PTHR24409">
    <property type="entry name" value="ZINC FINGER PROTEIN 142"/>
    <property type="match status" value="1"/>
</dbReference>
<evidence type="ECO:0000256" key="1">
    <source>
        <dbReference type="ARBA" id="ARBA00022723"/>
    </source>
</evidence>
<keyword evidence="4" id="KW-0862">Zinc</keyword>
<dbReference type="VEuPathDB" id="FungiDB:P168DRAFT_300263"/>
<dbReference type="InterPro" id="IPR036236">
    <property type="entry name" value="Znf_C2H2_sf"/>
</dbReference>
<dbReference type="Gene3D" id="3.30.160.60">
    <property type="entry name" value="Classic Zinc Finger"/>
    <property type="match status" value="3"/>
</dbReference>
<dbReference type="RefSeq" id="XP_024688724.1">
    <property type="nucleotide sequence ID" value="XM_024838407.1"/>
</dbReference>
<evidence type="ECO:0000313" key="7">
    <source>
        <dbReference type="EMBL" id="PKY00130.1"/>
    </source>
</evidence>
<name>A0A2I1CR83_ASPC2</name>
<evidence type="ECO:0000256" key="3">
    <source>
        <dbReference type="ARBA" id="ARBA00022771"/>
    </source>
</evidence>